<proteinExistence type="predicted"/>
<dbReference type="InterPro" id="IPR012349">
    <property type="entry name" value="Split_barrel_FMN-bd"/>
</dbReference>
<dbReference type="PANTHER" id="PTHR30466:SF1">
    <property type="entry name" value="FMN REDUCTASE (NADH) RUTF"/>
    <property type="match status" value="1"/>
</dbReference>
<dbReference type="GO" id="GO:0006208">
    <property type="term" value="P:pyrimidine nucleobase catabolic process"/>
    <property type="evidence" value="ECO:0007669"/>
    <property type="project" value="TreeGrafter"/>
</dbReference>
<dbReference type="EMBL" id="AP022870">
    <property type="protein sequence ID" value="BCB74092.1"/>
    <property type="molecule type" value="Genomic_DNA"/>
</dbReference>
<keyword evidence="1" id="KW-0560">Oxidoreductase</keyword>
<dbReference type="GO" id="GO:0042602">
    <property type="term" value="F:riboflavin reductase (NADPH) activity"/>
    <property type="evidence" value="ECO:0007669"/>
    <property type="project" value="TreeGrafter"/>
</dbReference>
<dbReference type="KEGG" id="pfla:Pflav_005020"/>
<evidence type="ECO:0000256" key="1">
    <source>
        <dbReference type="ARBA" id="ARBA00023002"/>
    </source>
</evidence>
<gene>
    <name evidence="3" type="ORF">Pflav_005020</name>
</gene>
<evidence type="ECO:0000259" key="2">
    <source>
        <dbReference type="SMART" id="SM00903"/>
    </source>
</evidence>
<feature type="domain" description="Flavin reductase like" evidence="2">
    <location>
        <begin position="25"/>
        <end position="172"/>
    </location>
</feature>
<dbReference type="RefSeq" id="WP_173033361.1">
    <property type="nucleotide sequence ID" value="NZ_AP022870.1"/>
</dbReference>
<dbReference type="Pfam" id="PF01613">
    <property type="entry name" value="Flavin_Reduct"/>
    <property type="match status" value="1"/>
</dbReference>
<dbReference type="Gene3D" id="2.30.110.10">
    <property type="entry name" value="Electron Transport, Fmn-binding Protein, Chain A"/>
    <property type="match status" value="1"/>
</dbReference>
<dbReference type="InterPro" id="IPR050268">
    <property type="entry name" value="NADH-dep_flavin_reductase"/>
</dbReference>
<dbReference type="Proteomes" id="UP000502508">
    <property type="component" value="Chromosome"/>
</dbReference>
<dbReference type="SMART" id="SM00903">
    <property type="entry name" value="Flavin_Reduct"/>
    <property type="match status" value="1"/>
</dbReference>
<dbReference type="PANTHER" id="PTHR30466">
    <property type="entry name" value="FLAVIN REDUCTASE"/>
    <property type="match status" value="1"/>
</dbReference>
<name>A0A6F8XJV6_9ACTN</name>
<protein>
    <submittedName>
        <fullName evidence="3">Oxidoreductase</fullName>
    </submittedName>
</protein>
<dbReference type="GO" id="GO:0010181">
    <property type="term" value="F:FMN binding"/>
    <property type="evidence" value="ECO:0007669"/>
    <property type="project" value="InterPro"/>
</dbReference>
<reference evidence="3 4" key="2">
    <citation type="submission" date="2020-03" db="EMBL/GenBank/DDBJ databases">
        <authorList>
            <person name="Ichikawa N."/>
            <person name="Kimura A."/>
            <person name="Kitahashi Y."/>
            <person name="Uohara A."/>
        </authorList>
    </citation>
    <scope>NUCLEOTIDE SEQUENCE [LARGE SCALE GENOMIC DNA]</scope>
    <source>
        <strain evidence="3 4">NBRC 107702</strain>
    </source>
</reference>
<accession>A0A6F8XJV6</accession>
<dbReference type="SUPFAM" id="SSF50475">
    <property type="entry name" value="FMN-binding split barrel"/>
    <property type="match status" value="1"/>
</dbReference>
<keyword evidence="4" id="KW-1185">Reference proteome</keyword>
<evidence type="ECO:0000313" key="3">
    <source>
        <dbReference type="EMBL" id="BCB74092.1"/>
    </source>
</evidence>
<sequence length="181" mass="19081">MGEVSVNGSGPSGEVTDTKVLRRAFGTFATGVTVVTVGGSVAHGMTANSFTSVSLDPPLASVCVDQDAIMHTNLTAAGSFGVSILAADQEDVARHFANRWRPLGMAQFEQVSWEPGRLTGAPLIAGAVTHFECELWRSYGGGDHTIFLGKVVSLYRCSDDDVLVFINGRFRAAAVSNEVST</sequence>
<dbReference type="AlphaFoldDB" id="A0A6F8XJV6"/>
<dbReference type="InterPro" id="IPR002563">
    <property type="entry name" value="Flavin_Rdtase-like_dom"/>
</dbReference>
<evidence type="ECO:0000313" key="4">
    <source>
        <dbReference type="Proteomes" id="UP000502508"/>
    </source>
</evidence>
<organism evidence="3 4">
    <name type="scientific">Phytohabitans flavus</name>
    <dbReference type="NCBI Taxonomy" id="1076124"/>
    <lineage>
        <taxon>Bacteria</taxon>
        <taxon>Bacillati</taxon>
        <taxon>Actinomycetota</taxon>
        <taxon>Actinomycetes</taxon>
        <taxon>Micromonosporales</taxon>
        <taxon>Micromonosporaceae</taxon>
    </lineage>
</organism>
<reference evidence="3 4" key="1">
    <citation type="submission" date="2020-03" db="EMBL/GenBank/DDBJ databases">
        <title>Whole genome shotgun sequence of Phytohabitans flavus NBRC 107702.</title>
        <authorList>
            <person name="Komaki H."/>
            <person name="Tamura T."/>
        </authorList>
    </citation>
    <scope>NUCLEOTIDE SEQUENCE [LARGE SCALE GENOMIC DNA]</scope>
    <source>
        <strain evidence="3 4">NBRC 107702</strain>
    </source>
</reference>